<proteinExistence type="predicted"/>
<feature type="chain" id="PRO_5043405860" evidence="2">
    <location>
        <begin position="19"/>
        <end position="274"/>
    </location>
</feature>
<dbReference type="EMBL" id="BTSX01000003">
    <property type="protein sequence ID" value="GMS88500.1"/>
    <property type="molecule type" value="Genomic_DNA"/>
</dbReference>
<keyword evidence="2" id="KW-0732">Signal</keyword>
<gene>
    <name evidence="3" type="ORF">PENTCL1PPCAC_10675</name>
</gene>
<evidence type="ECO:0000313" key="4">
    <source>
        <dbReference type="Proteomes" id="UP001432027"/>
    </source>
</evidence>
<accession>A0AAV5T853</accession>
<name>A0AAV5T853_9BILA</name>
<evidence type="ECO:0000256" key="2">
    <source>
        <dbReference type="SAM" id="SignalP"/>
    </source>
</evidence>
<feature type="non-terminal residue" evidence="3">
    <location>
        <position position="1"/>
    </location>
</feature>
<sequence>LLLVRCMFLFDKLKVVCGFDSPKMDTTENSPPVVVNQHVINCAANIAFVEDIWNQRYSAHEIKMDISHTNSLRAEYHKLFMCISRCQKMTKRLDKEKLFMRQLVLCKEQSVPQMAEVIENLSKRIPPTHPIPYMWNHDEQREVIGNLNMKWEELALQDYLSNFDDDEDSDTDMSFDEKYGIVKTKLSDIAMNSLGTLFNEQRARRDNNERLKNEVLALEREERQLQRQVQECCTELLQPFPSMKTPLTPEMSACKISPRVSEESPSTWHAISSS</sequence>
<dbReference type="Proteomes" id="UP001432027">
    <property type="component" value="Unassembled WGS sequence"/>
</dbReference>
<comment type="caution">
    <text evidence="3">The sequence shown here is derived from an EMBL/GenBank/DDBJ whole genome shotgun (WGS) entry which is preliminary data.</text>
</comment>
<evidence type="ECO:0000256" key="1">
    <source>
        <dbReference type="SAM" id="Coils"/>
    </source>
</evidence>
<feature type="signal peptide" evidence="2">
    <location>
        <begin position="1"/>
        <end position="18"/>
    </location>
</feature>
<organism evidence="3 4">
    <name type="scientific">Pristionchus entomophagus</name>
    <dbReference type="NCBI Taxonomy" id="358040"/>
    <lineage>
        <taxon>Eukaryota</taxon>
        <taxon>Metazoa</taxon>
        <taxon>Ecdysozoa</taxon>
        <taxon>Nematoda</taxon>
        <taxon>Chromadorea</taxon>
        <taxon>Rhabditida</taxon>
        <taxon>Rhabditina</taxon>
        <taxon>Diplogasteromorpha</taxon>
        <taxon>Diplogasteroidea</taxon>
        <taxon>Neodiplogasteridae</taxon>
        <taxon>Pristionchus</taxon>
    </lineage>
</organism>
<reference evidence="3" key="1">
    <citation type="submission" date="2023-10" db="EMBL/GenBank/DDBJ databases">
        <title>Genome assembly of Pristionchus species.</title>
        <authorList>
            <person name="Yoshida K."/>
            <person name="Sommer R.J."/>
        </authorList>
    </citation>
    <scope>NUCLEOTIDE SEQUENCE</scope>
    <source>
        <strain evidence="3">RS0144</strain>
    </source>
</reference>
<keyword evidence="1" id="KW-0175">Coiled coil</keyword>
<protein>
    <submittedName>
        <fullName evidence="3">Uncharacterized protein</fullName>
    </submittedName>
</protein>
<keyword evidence="4" id="KW-1185">Reference proteome</keyword>
<feature type="coiled-coil region" evidence="1">
    <location>
        <begin position="201"/>
        <end position="235"/>
    </location>
</feature>
<evidence type="ECO:0000313" key="3">
    <source>
        <dbReference type="EMBL" id="GMS88500.1"/>
    </source>
</evidence>
<dbReference type="AlphaFoldDB" id="A0AAV5T853"/>